<dbReference type="PROSITE" id="PS50011">
    <property type="entry name" value="PROTEIN_KINASE_DOM"/>
    <property type="match status" value="1"/>
</dbReference>
<sequence length="987" mass="107976">MRTGDMRDLTRPPETGGPLEGSEGGEREEEERRREKVREGRDREAAQDPDREQQDNQGTQVHDMAGGKRAGTRFSALEATNTKQGLLRPPSFSRRPSQRITAKGPVVQDASETDSLSDPGDVVLVPRRPAAHGHSRGESIGQGPSLFHTHPQAAPQVRNPPHSKEEIIRTKPPSPAFVKPIPRSIDAASPLGNQSFISAYNTTAFDGLLRSNTRKNAVQAPVPATRGIPETGYDSVRGQANVPTKGLYQLHEHSSTSLLSKTRGASPSSAKPAPQIWKPASTQKDDVVQPTHLSSRLGRLGSNFGSTTSITSTSPAEHSPSATDSERSDNEAARQRQVPVMPKVPKPQRTMPAPSFKPLPPLPTSALQTEKKSGYKSVESERLSDWSFIDISASFSATQSEEARSYPKIVVQDYESLPSMSNRPGARYRHADIRAFDDGPPANLENKNSFATNASERYIRPGTSTERMPSPGALSPDPADAAFKALRRLPSTTSDGRGPSPQRSGTGSSTSRRTSANDVPLSHAGRVSPSISHGETSSSDASSPPSDWEAAKPKIDGTVSAAGSQTAALSNPAPGSDVRANPGRLVLNKLSAIFEDRALYRGLLSSNPSDSQTILDVFQMLLDTRDLHDRRRRQLITAMRRLSAKTKLYPRRFNLNGPVHVLSEHPVTSGSYADIYRAYSQGEDLCLKVIKAYKPSLVEHMSKVYAKEAILWGQLSHPNVLPFYGLSPFHTQIAFVSPWAENGHLGDFLERNPRANRPLLCSDTAAGIAYLHAHTIVHGDLKAANVLVDDSGRACLADFGLSSVTDPQILHWATQSSVASRGGSIRWQAPELHVPAQDDSAEDKIVHNSKETDVFAWACLCYEIFTGHLPFFEIRSEATVLLKVILGGRPTRPPETTDAWLERGLTPHMWALMDDCWKFKPTQRPDINAVLARLELEKPVDERPPAQWGGKSAMRFRNFHDASVHRQQRRPTLRDLDSILSRLTPST</sequence>
<feature type="compositionally biased region" description="Polar residues" evidence="1">
    <location>
        <begin position="303"/>
        <end position="323"/>
    </location>
</feature>
<keyword evidence="4" id="KW-1185">Reference proteome</keyword>
<feature type="region of interest" description="Disordered" evidence="1">
    <location>
        <begin position="1"/>
        <end position="181"/>
    </location>
</feature>
<feature type="region of interest" description="Disordered" evidence="1">
    <location>
        <begin position="253"/>
        <end position="372"/>
    </location>
</feature>
<protein>
    <submittedName>
        <fullName evidence="3">Regulation of ATP:ADP antiporter activity</fullName>
    </submittedName>
</protein>
<feature type="compositionally biased region" description="Polar residues" evidence="1">
    <location>
        <begin position="255"/>
        <end position="269"/>
    </location>
</feature>
<dbReference type="Gene3D" id="1.10.510.10">
    <property type="entry name" value="Transferase(Phosphotransferase) domain 1"/>
    <property type="match status" value="1"/>
</dbReference>
<dbReference type="InterPro" id="IPR011009">
    <property type="entry name" value="Kinase-like_dom_sf"/>
</dbReference>
<dbReference type="OrthoDB" id="346907at2759"/>
<dbReference type="AlphaFoldDB" id="A0A9P3PMB1"/>
<dbReference type="GO" id="GO:0004674">
    <property type="term" value="F:protein serine/threonine kinase activity"/>
    <property type="evidence" value="ECO:0007669"/>
    <property type="project" value="TreeGrafter"/>
</dbReference>
<dbReference type="PANTHER" id="PTHR44329">
    <property type="entry name" value="SERINE/THREONINE-PROTEIN KINASE TNNI3K-RELATED"/>
    <property type="match status" value="1"/>
</dbReference>
<dbReference type="SUPFAM" id="SSF56112">
    <property type="entry name" value="Protein kinase-like (PK-like)"/>
    <property type="match status" value="1"/>
</dbReference>
<evidence type="ECO:0000259" key="2">
    <source>
        <dbReference type="PROSITE" id="PS50011"/>
    </source>
</evidence>
<feature type="compositionally biased region" description="Basic and acidic residues" evidence="1">
    <location>
        <begin position="324"/>
        <end position="334"/>
    </location>
</feature>
<dbReference type="GO" id="GO:0005524">
    <property type="term" value="F:ATP binding"/>
    <property type="evidence" value="ECO:0007669"/>
    <property type="project" value="InterPro"/>
</dbReference>
<feature type="compositionally biased region" description="Basic and acidic residues" evidence="1">
    <location>
        <begin position="30"/>
        <end position="54"/>
    </location>
</feature>
<gene>
    <name evidence="3" type="primary">RIPK1</name>
    <name evidence="3" type="ORF">LshimejAT787_0601320</name>
</gene>
<feature type="compositionally biased region" description="Basic and acidic residues" evidence="1">
    <location>
        <begin position="1"/>
        <end position="11"/>
    </location>
</feature>
<name>A0A9P3PMB1_LYOSH</name>
<feature type="compositionally biased region" description="Low complexity" evidence="1">
    <location>
        <begin position="335"/>
        <end position="349"/>
    </location>
</feature>
<feature type="region of interest" description="Disordered" evidence="1">
    <location>
        <begin position="434"/>
        <end position="581"/>
    </location>
</feature>
<dbReference type="PROSITE" id="PS00108">
    <property type="entry name" value="PROTEIN_KINASE_ST"/>
    <property type="match status" value="1"/>
</dbReference>
<proteinExistence type="predicted"/>
<dbReference type="Pfam" id="PF07714">
    <property type="entry name" value="PK_Tyr_Ser-Thr"/>
    <property type="match status" value="1"/>
</dbReference>
<evidence type="ECO:0000313" key="4">
    <source>
        <dbReference type="Proteomes" id="UP001063166"/>
    </source>
</evidence>
<organism evidence="3 4">
    <name type="scientific">Lyophyllum shimeji</name>
    <name type="common">Hon-shimeji</name>
    <name type="synonym">Tricholoma shimeji</name>
    <dbReference type="NCBI Taxonomy" id="47721"/>
    <lineage>
        <taxon>Eukaryota</taxon>
        <taxon>Fungi</taxon>
        <taxon>Dikarya</taxon>
        <taxon>Basidiomycota</taxon>
        <taxon>Agaricomycotina</taxon>
        <taxon>Agaricomycetes</taxon>
        <taxon>Agaricomycetidae</taxon>
        <taxon>Agaricales</taxon>
        <taxon>Tricholomatineae</taxon>
        <taxon>Lyophyllaceae</taxon>
        <taxon>Lyophyllum</taxon>
    </lineage>
</organism>
<feature type="compositionally biased region" description="Polar residues" evidence="1">
    <location>
        <begin position="445"/>
        <end position="455"/>
    </location>
</feature>
<feature type="compositionally biased region" description="Low complexity" evidence="1">
    <location>
        <begin position="537"/>
        <end position="547"/>
    </location>
</feature>
<reference evidence="3" key="1">
    <citation type="submission" date="2022-07" db="EMBL/GenBank/DDBJ databases">
        <title>The genome of Lyophyllum shimeji provides insight into the initial evolution of ectomycorrhizal fungal genome.</title>
        <authorList>
            <person name="Kobayashi Y."/>
            <person name="Shibata T."/>
            <person name="Hirakawa H."/>
            <person name="Shigenobu S."/>
            <person name="Nishiyama T."/>
            <person name="Yamada A."/>
            <person name="Hasebe M."/>
            <person name="Kawaguchi M."/>
        </authorList>
    </citation>
    <scope>NUCLEOTIDE SEQUENCE</scope>
    <source>
        <strain evidence="3">AT787</strain>
    </source>
</reference>
<dbReference type="SMART" id="SM00220">
    <property type="entry name" value="S_TKc"/>
    <property type="match status" value="1"/>
</dbReference>
<dbReference type="InterPro" id="IPR000719">
    <property type="entry name" value="Prot_kinase_dom"/>
</dbReference>
<dbReference type="InterPro" id="IPR001245">
    <property type="entry name" value="Ser-Thr/Tyr_kinase_cat_dom"/>
</dbReference>
<evidence type="ECO:0000256" key="1">
    <source>
        <dbReference type="SAM" id="MobiDB-lite"/>
    </source>
</evidence>
<dbReference type="EMBL" id="BRPK01000006">
    <property type="protein sequence ID" value="GLB38970.1"/>
    <property type="molecule type" value="Genomic_DNA"/>
</dbReference>
<dbReference type="InterPro" id="IPR051681">
    <property type="entry name" value="Ser/Thr_Kinases-Pseudokinases"/>
</dbReference>
<dbReference type="InterPro" id="IPR008271">
    <property type="entry name" value="Ser/Thr_kinase_AS"/>
</dbReference>
<feature type="domain" description="Protein kinase" evidence="2">
    <location>
        <begin position="661"/>
        <end position="936"/>
    </location>
</feature>
<evidence type="ECO:0000313" key="3">
    <source>
        <dbReference type="EMBL" id="GLB38970.1"/>
    </source>
</evidence>
<accession>A0A9P3PMB1</accession>
<comment type="caution">
    <text evidence="3">The sequence shown here is derived from an EMBL/GenBank/DDBJ whole genome shotgun (WGS) entry which is preliminary data.</text>
</comment>
<feature type="compositionally biased region" description="Low complexity" evidence="1">
    <location>
        <begin position="496"/>
        <end position="514"/>
    </location>
</feature>
<dbReference type="Proteomes" id="UP001063166">
    <property type="component" value="Unassembled WGS sequence"/>
</dbReference>
<feature type="region of interest" description="Disordered" evidence="1">
    <location>
        <begin position="963"/>
        <end position="987"/>
    </location>
</feature>